<dbReference type="InterPro" id="IPR013078">
    <property type="entry name" value="His_Pase_superF_clade-1"/>
</dbReference>
<dbReference type="GO" id="GO:0006096">
    <property type="term" value="P:glycolytic process"/>
    <property type="evidence" value="ECO:0007669"/>
    <property type="project" value="UniProtKB-UniRule"/>
</dbReference>
<dbReference type="InterPro" id="IPR029033">
    <property type="entry name" value="His_PPase_superfam"/>
</dbReference>
<evidence type="ECO:0000313" key="11">
    <source>
        <dbReference type="EMBL" id="AIC10313.1"/>
    </source>
</evidence>
<name>A0A060H419_XYLFS</name>
<feature type="binding site" evidence="6 8">
    <location>
        <begin position="115"/>
        <end position="116"/>
    </location>
    <ligand>
        <name>substrate</name>
    </ligand>
</feature>
<comment type="pathway">
    <text evidence="6 10">Carbohydrate degradation; glycolysis; pyruvate from D-glyceraldehyde 3-phosphate: step 3/5.</text>
</comment>
<evidence type="ECO:0000256" key="2">
    <source>
        <dbReference type="ARBA" id="ARBA00006717"/>
    </source>
</evidence>
<dbReference type="SMART" id="SM00855">
    <property type="entry name" value="PGAM"/>
    <property type="match status" value="1"/>
</dbReference>
<dbReference type="HAMAP" id="MF_01039">
    <property type="entry name" value="PGAM_GpmA"/>
    <property type="match status" value="1"/>
</dbReference>
<evidence type="ECO:0000256" key="4">
    <source>
        <dbReference type="ARBA" id="ARBA00023152"/>
    </source>
</evidence>
<dbReference type="InterPro" id="IPR005952">
    <property type="entry name" value="Phosphogly_mut1"/>
</dbReference>
<protein>
    <recommendedName>
        <fullName evidence="6 10">2,3-bisphosphoglycerate-dependent phosphoglycerate mutase</fullName>
        <shortName evidence="6">BPG-dependent PGAM</shortName>
        <shortName evidence="6">PGAM</shortName>
        <shortName evidence="6">Phosphoglyceromutase</shortName>
        <shortName evidence="6">dPGM</shortName>
        <ecNumber evidence="6 10">5.4.2.11</ecNumber>
    </recommendedName>
</protein>
<dbReference type="GeneID" id="93904689"/>
<comment type="similarity">
    <text evidence="2 6">Belongs to the phosphoglycerate mutase family. BPG-dependent PGAM subfamily.</text>
</comment>
<dbReference type="HOGENOM" id="CLU_033323_1_1_6"/>
<sequence>MTRKLVLLRHGQSQWNSMNRFTGWVDIGLTEQGHQEATMAGHLMKKEGLEFDVAHTSLLKRAIHTLQDALKALDQDWLPIYKSWRLNERHYGALQGLDKIDTAAKHGEEQVNIWRRSYDIQPPPIDLDDPSHPMRDRRYAALDRKVLPVRESLKNTLERVLPYWNDAIAPQLNDNKTVLISAHGNSLRALYKYLNKESDEKILNVNIPTGIPLLFELSDTLQVVSYRYLGDPDAAQRAAEMVANQGKAK</sequence>
<dbReference type="RefSeq" id="WP_004572908.1">
    <property type="nucleotide sequence ID" value="NZ_CP006696.1"/>
</dbReference>
<dbReference type="PIRSF" id="PIRSF000709">
    <property type="entry name" value="6PFK_2-Ptase"/>
    <property type="match status" value="1"/>
</dbReference>
<evidence type="ECO:0000256" key="10">
    <source>
        <dbReference type="RuleBase" id="RU004512"/>
    </source>
</evidence>
<dbReference type="SUPFAM" id="SSF53254">
    <property type="entry name" value="Phosphoglycerate mutase-like"/>
    <property type="match status" value="1"/>
</dbReference>
<evidence type="ECO:0000256" key="7">
    <source>
        <dbReference type="PIRSR" id="PIRSR613078-1"/>
    </source>
</evidence>
<accession>A0A060H419</accession>
<dbReference type="EMBL" id="CP006696">
    <property type="protein sequence ID" value="AIC10313.1"/>
    <property type="molecule type" value="Genomic_DNA"/>
</dbReference>
<feature type="active site" description="Proton donor/acceptor" evidence="6 7">
    <location>
        <position position="88"/>
    </location>
</feature>
<dbReference type="PATRIC" id="fig|155920.8.peg.2204"/>
<dbReference type="UniPathway" id="UPA00109">
    <property type="reaction ID" value="UER00186"/>
</dbReference>
<dbReference type="PANTHER" id="PTHR11931">
    <property type="entry name" value="PHOSPHOGLYCERATE MUTASE"/>
    <property type="match status" value="1"/>
</dbReference>
<reference evidence="11 12" key="1">
    <citation type="submission" date="2013-08" db="EMBL/GenBank/DDBJ databases">
        <authorList>
            <person name="Stouthamer R."/>
            <person name="Nunney L."/>
        </authorList>
    </citation>
    <scope>NUCLEOTIDE SEQUENCE [LARGE SCALE GENOMIC DNA]</scope>
    <source>
        <strain evidence="12">ann-1</strain>
    </source>
</reference>
<dbReference type="CDD" id="cd07067">
    <property type="entry name" value="HP_PGM_like"/>
    <property type="match status" value="1"/>
</dbReference>
<evidence type="ECO:0000256" key="9">
    <source>
        <dbReference type="PIRSR" id="PIRSR613078-3"/>
    </source>
</evidence>
<gene>
    <name evidence="6 11" type="primary">gpmA</name>
    <name evidence="11" type="ORF">D934_09425</name>
</gene>
<evidence type="ECO:0000256" key="8">
    <source>
        <dbReference type="PIRSR" id="PIRSR613078-2"/>
    </source>
</evidence>
<feature type="active site" description="Tele-phosphohistidine intermediate" evidence="6 7">
    <location>
        <position position="10"/>
    </location>
</feature>
<dbReference type="GO" id="GO:0004619">
    <property type="term" value="F:phosphoglycerate mutase activity"/>
    <property type="evidence" value="ECO:0007669"/>
    <property type="project" value="UniProtKB-UniRule"/>
</dbReference>
<evidence type="ECO:0000256" key="3">
    <source>
        <dbReference type="ARBA" id="ARBA00022432"/>
    </source>
</evidence>
<comment type="function">
    <text evidence="6 10">Catalyzes the interconversion of 2-phosphoglycerate and 3-phosphoglycerate.</text>
</comment>
<dbReference type="GO" id="GO:0006094">
    <property type="term" value="P:gluconeogenesis"/>
    <property type="evidence" value="ECO:0007669"/>
    <property type="project" value="UniProtKB-UniRule"/>
</dbReference>
<feature type="binding site" evidence="6 8">
    <location>
        <begin position="9"/>
        <end position="16"/>
    </location>
    <ligand>
        <name>substrate</name>
    </ligand>
</feature>
<keyword evidence="4 6" id="KW-0324">Glycolysis</keyword>
<dbReference type="Pfam" id="PF00300">
    <property type="entry name" value="His_Phos_1"/>
    <property type="match status" value="1"/>
</dbReference>
<keyword evidence="5 6" id="KW-0413">Isomerase</keyword>
<feature type="binding site" evidence="6 8">
    <location>
        <begin position="184"/>
        <end position="185"/>
    </location>
    <ligand>
        <name>substrate</name>
    </ligand>
</feature>
<comment type="catalytic activity">
    <reaction evidence="1 6 10">
        <text>(2R)-2-phosphoglycerate = (2R)-3-phosphoglycerate</text>
        <dbReference type="Rhea" id="RHEA:15901"/>
        <dbReference type="ChEBI" id="CHEBI:58272"/>
        <dbReference type="ChEBI" id="CHEBI:58289"/>
        <dbReference type="EC" id="5.4.2.11"/>
    </reaction>
</comment>
<evidence type="ECO:0000256" key="5">
    <source>
        <dbReference type="ARBA" id="ARBA00023235"/>
    </source>
</evidence>
<dbReference type="KEGG" id="xfs:D934_09425"/>
<evidence type="ECO:0000256" key="6">
    <source>
        <dbReference type="HAMAP-Rule" id="MF_01039"/>
    </source>
</evidence>
<dbReference type="NCBIfam" id="NF010713">
    <property type="entry name" value="PRK14115.1"/>
    <property type="match status" value="1"/>
</dbReference>
<dbReference type="AlphaFoldDB" id="A0A060H419"/>
<dbReference type="InterPro" id="IPR001345">
    <property type="entry name" value="PG/BPGM_mutase_AS"/>
</dbReference>
<dbReference type="NCBIfam" id="TIGR01258">
    <property type="entry name" value="pgm_1"/>
    <property type="match status" value="1"/>
</dbReference>
<dbReference type="Proteomes" id="UP000027215">
    <property type="component" value="Chromosome"/>
</dbReference>
<dbReference type="EC" id="5.4.2.11" evidence="6 10"/>
<feature type="binding site" evidence="6 8">
    <location>
        <position position="99"/>
    </location>
    <ligand>
        <name>substrate</name>
    </ligand>
</feature>
<feature type="binding site" evidence="6 8">
    <location>
        <position position="61"/>
    </location>
    <ligand>
        <name>substrate</name>
    </ligand>
</feature>
<dbReference type="Gene3D" id="3.40.50.1240">
    <property type="entry name" value="Phosphoglycerate mutase-like"/>
    <property type="match status" value="1"/>
</dbReference>
<feature type="binding site" evidence="6 8">
    <location>
        <begin position="22"/>
        <end position="23"/>
    </location>
    <ligand>
        <name>substrate</name>
    </ligand>
</feature>
<keyword evidence="3 6" id="KW-0312">Gluconeogenesis</keyword>
<dbReference type="PROSITE" id="PS00175">
    <property type="entry name" value="PG_MUTASE"/>
    <property type="match status" value="1"/>
</dbReference>
<feature type="site" description="Transition state stabilizer" evidence="6 9">
    <location>
        <position position="183"/>
    </location>
</feature>
<feature type="binding site" evidence="6 8">
    <location>
        <begin position="88"/>
        <end position="91"/>
    </location>
    <ligand>
        <name>substrate</name>
    </ligand>
</feature>
<proteinExistence type="inferred from homology"/>
<comment type="subunit">
    <text evidence="6">Homodimer.</text>
</comment>
<evidence type="ECO:0000256" key="1">
    <source>
        <dbReference type="ARBA" id="ARBA00000380"/>
    </source>
</evidence>
<organism evidence="11 12">
    <name type="scientific">Xylella fastidiosa subsp. sandyi Ann-1</name>
    <dbReference type="NCBI Taxonomy" id="155920"/>
    <lineage>
        <taxon>Bacteria</taxon>
        <taxon>Pseudomonadati</taxon>
        <taxon>Pseudomonadota</taxon>
        <taxon>Gammaproteobacteria</taxon>
        <taxon>Lysobacterales</taxon>
        <taxon>Lysobacteraceae</taxon>
        <taxon>Xylella</taxon>
    </lineage>
</organism>
<evidence type="ECO:0000313" key="12">
    <source>
        <dbReference type="Proteomes" id="UP000027215"/>
    </source>
</evidence>
<dbReference type="SMR" id="A0A060H419"/>
<dbReference type="FunFam" id="3.40.50.1240:FF:000003">
    <property type="entry name" value="2,3-bisphosphoglycerate-dependent phosphoglycerate mutase"/>
    <property type="match status" value="1"/>
</dbReference>